<comment type="similarity">
    <text evidence="3">Belongs to the glycogen phosphorylase family.</text>
</comment>
<dbReference type="PANTHER" id="PTHR42655:SF1">
    <property type="entry name" value="GLYCOGEN PHOSPHORYLASE"/>
    <property type="match status" value="1"/>
</dbReference>
<evidence type="ECO:0000256" key="5">
    <source>
        <dbReference type="ARBA" id="ARBA00022533"/>
    </source>
</evidence>
<dbReference type="Pfam" id="PF00343">
    <property type="entry name" value="Phosphorylase"/>
    <property type="match status" value="1"/>
</dbReference>
<sequence length="880" mass="97025">MKALRRFTVRAHLPERLTALDQLSTNLRWSWDTPTQDLFASIDPDLWQRCGCDPVALLGAVKPARLDELAIDETFLRRLDELTAELNDYLNRPLWYQQQQDHGADMPAAIAYFSMEFGIAEVLPNYSGGLGILAGDHLKSASDLGVPLVAVGLYYRSGYFRQSLTADGWQHENYPSLDPQGLPLRLLTDATGDPALVELMLPDSAQLHARIWVAQVGRVPLLLLDSDVPENEHDLRGVTDRLYGGDQEHRMRQEILAGIGGVRAIRAYTAIHGLPAPEVFHMNEGHAGFLGAERIRELMTGAALDFDTALAVVRSSTVFTTHTPVPAGIDRFPIEMVRLYFDDHLADESASGGDGAAADATSAPVLLPGVPTARILALGAEDDPTKFNMAHMGLRLAQRANGVSSLHGRVSRAMFNELWPGFDPGEVPIGSITNGVHARTWAAPQWLQLGYELAGSDSFSDPGVWLRLQQVDAGHLWWIRSQLRSLLVDDVRRRLRRSWLERGASDAELGWIATAFDPEVLTIGFARRVPTYKRLTLMLHDPDRLEQLLLDSERPIQLIVAGKSHPADDGGKALIQQVVRFADRPQVRHRIAFLPDYDMSMARLLYWGCDVWLNNPLRPLEACGTSGMKSALNGGLNLSIRDGWWDEWYDGENGWEIPSADGVADTERRDDLESSALYRLLEEAVAPKFYERDQHGVPPRWIEMVRHTLQTLGPKVLASRMVRDYVEQYYTPAAQSLRKTLAPADGGGEFGAARELAAYRRRAYEAWPKIVITDVDSTGLPDSPVLGSKLTLTATVQLAGLAPEEVTVQAVVGRVDAGDALLEPITVEMSYTGTAEGGNQVFSTTTPLPLAGSVGYTVRVLPRHPMLAASNELGLVTLAR</sequence>
<dbReference type="SUPFAM" id="SSF53756">
    <property type="entry name" value="UDP-Glycosyltransferase/glycogen phosphorylase"/>
    <property type="match status" value="1"/>
</dbReference>
<dbReference type="InterPro" id="IPR035090">
    <property type="entry name" value="Pyridoxal_P_attach_site"/>
</dbReference>
<dbReference type="PROSITE" id="PS00102">
    <property type="entry name" value="PHOSPHORYLASE"/>
    <property type="match status" value="1"/>
</dbReference>
<proteinExistence type="inferred from homology"/>
<dbReference type="AlphaFoldDB" id="A0AAE4RID4"/>
<comment type="function">
    <text evidence="10">Phosphorylase is an important allosteric enzyme in carbohydrate metabolism. Enzymes from different sources differ in their regulatory mechanisms and in their natural substrates. However, all known phosphorylases share catalytic and structural properties.</text>
</comment>
<comment type="cofactor">
    <cofactor evidence="2">
        <name>pyridoxal 5'-phosphate</name>
        <dbReference type="ChEBI" id="CHEBI:597326"/>
    </cofactor>
</comment>
<evidence type="ECO:0000256" key="9">
    <source>
        <dbReference type="ARBA" id="ARBA00023277"/>
    </source>
</evidence>
<name>A0AAE4RID4_MYCIT</name>
<protein>
    <recommendedName>
        <fullName evidence="4">glycogen phosphorylase</fullName>
        <ecNumber evidence="4">2.4.1.1</ecNumber>
    </recommendedName>
</protein>
<dbReference type="GO" id="GO:0030170">
    <property type="term" value="F:pyridoxal phosphate binding"/>
    <property type="evidence" value="ECO:0007669"/>
    <property type="project" value="InterPro"/>
</dbReference>
<gene>
    <name evidence="13" type="primary">glgP</name>
    <name evidence="13" type="ORF">R4F53_14475</name>
</gene>
<evidence type="ECO:0000313" key="14">
    <source>
        <dbReference type="Proteomes" id="UP001187143"/>
    </source>
</evidence>
<comment type="catalytic activity">
    <reaction evidence="1">
        <text>[(1-&gt;4)-alpha-D-glucosyl](n) + phosphate = [(1-&gt;4)-alpha-D-glucosyl](n-1) + alpha-D-glucose 1-phosphate</text>
        <dbReference type="Rhea" id="RHEA:41732"/>
        <dbReference type="Rhea" id="RHEA-COMP:9584"/>
        <dbReference type="Rhea" id="RHEA-COMP:9586"/>
        <dbReference type="ChEBI" id="CHEBI:15444"/>
        <dbReference type="ChEBI" id="CHEBI:43474"/>
        <dbReference type="ChEBI" id="CHEBI:58601"/>
        <dbReference type="EC" id="2.4.1.1"/>
    </reaction>
</comment>
<evidence type="ECO:0000256" key="6">
    <source>
        <dbReference type="ARBA" id="ARBA00022676"/>
    </source>
</evidence>
<dbReference type="GO" id="GO:0005975">
    <property type="term" value="P:carbohydrate metabolic process"/>
    <property type="evidence" value="ECO:0007669"/>
    <property type="project" value="InterPro"/>
</dbReference>
<evidence type="ECO:0000256" key="4">
    <source>
        <dbReference type="ARBA" id="ARBA00012591"/>
    </source>
</evidence>
<dbReference type="InterPro" id="IPR011834">
    <property type="entry name" value="Agluc_phsphrylas"/>
</dbReference>
<evidence type="ECO:0000256" key="2">
    <source>
        <dbReference type="ARBA" id="ARBA00001933"/>
    </source>
</evidence>
<evidence type="ECO:0000256" key="11">
    <source>
        <dbReference type="PIRSR" id="PIRSR000460-1"/>
    </source>
</evidence>
<feature type="modified residue" description="N6-(pyridoxal phosphate)lysine" evidence="11">
    <location>
        <position position="629"/>
    </location>
</feature>
<evidence type="ECO:0000259" key="12">
    <source>
        <dbReference type="Pfam" id="PF11897"/>
    </source>
</evidence>
<keyword evidence="5" id="KW-0021">Allosteric enzyme</keyword>
<evidence type="ECO:0000256" key="1">
    <source>
        <dbReference type="ARBA" id="ARBA00001275"/>
    </source>
</evidence>
<keyword evidence="9" id="KW-0119">Carbohydrate metabolism</keyword>
<evidence type="ECO:0000256" key="7">
    <source>
        <dbReference type="ARBA" id="ARBA00022679"/>
    </source>
</evidence>
<dbReference type="EC" id="2.4.1.1" evidence="4"/>
<feature type="domain" description="DUF3417" evidence="12">
    <location>
        <begin position="13"/>
        <end position="123"/>
    </location>
</feature>
<dbReference type="NCBIfam" id="TIGR02094">
    <property type="entry name" value="more_P_ylases"/>
    <property type="match status" value="1"/>
</dbReference>
<dbReference type="Proteomes" id="UP001187143">
    <property type="component" value="Unassembled WGS sequence"/>
</dbReference>
<dbReference type="InterPro" id="IPR000811">
    <property type="entry name" value="Glyco_trans_35"/>
</dbReference>
<evidence type="ECO:0000256" key="3">
    <source>
        <dbReference type="ARBA" id="ARBA00006047"/>
    </source>
</evidence>
<dbReference type="EMBL" id="JAWLLD010000014">
    <property type="protein sequence ID" value="MDV7013492.1"/>
    <property type="molecule type" value="Genomic_DNA"/>
</dbReference>
<dbReference type="InterPro" id="IPR024517">
    <property type="entry name" value="Glycogen_phosphorylase_DUF3417"/>
</dbReference>
<keyword evidence="7" id="KW-0808">Transferase</keyword>
<comment type="caution">
    <text evidence="13">The sequence shown here is derived from an EMBL/GenBank/DDBJ whole genome shotgun (WGS) entry which is preliminary data.</text>
</comment>
<dbReference type="PIRSF" id="PIRSF000460">
    <property type="entry name" value="Pprylas_GlgP"/>
    <property type="match status" value="1"/>
</dbReference>
<dbReference type="GO" id="GO:0008184">
    <property type="term" value="F:glycogen phosphorylase activity"/>
    <property type="evidence" value="ECO:0007669"/>
    <property type="project" value="InterPro"/>
</dbReference>
<evidence type="ECO:0000256" key="8">
    <source>
        <dbReference type="ARBA" id="ARBA00022898"/>
    </source>
</evidence>
<accession>A0AAE4RID4</accession>
<dbReference type="InterPro" id="IPR052182">
    <property type="entry name" value="Glycogen/Maltodextrin_Phosph"/>
</dbReference>
<organism evidence="13 14">
    <name type="scientific">Mycobacterium intracellulare</name>
    <dbReference type="NCBI Taxonomy" id="1767"/>
    <lineage>
        <taxon>Bacteria</taxon>
        <taxon>Bacillati</taxon>
        <taxon>Actinomycetota</taxon>
        <taxon>Actinomycetes</taxon>
        <taxon>Mycobacteriales</taxon>
        <taxon>Mycobacteriaceae</taxon>
        <taxon>Mycobacterium</taxon>
        <taxon>Mycobacterium avium complex (MAC)</taxon>
    </lineage>
</organism>
<dbReference type="PANTHER" id="PTHR42655">
    <property type="entry name" value="GLYCOGEN PHOSPHORYLASE"/>
    <property type="match status" value="1"/>
</dbReference>
<dbReference type="RefSeq" id="WP_225324243.1">
    <property type="nucleotide sequence ID" value="NZ_JAEKMV010000007.1"/>
</dbReference>
<evidence type="ECO:0000313" key="13">
    <source>
        <dbReference type="EMBL" id="MDV7013492.1"/>
    </source>
</evidence>
<dbReference type="Gene3D" id="3.40.50.2000">
    <property type="entry name" value="Glycogen Phosphorylase B"/>
    <property type="match status" value="3"/>
</dbReference>
<keyword evidence="6" id="KW-0328">Glycosyltransferase</keyword>
<reference evidence="13" key="1">
    <citation type="submission" date="2023-10" db="EMBL/GenBank/DDBJ databases">
        <title>Characterization and genome sequence of Mycobacterium intracellulare ABSURDO, a novel pathogenic isolate with three colony morphotypes that vary in growth and acid-fastness.</title>
        <authorList>
            <person name="Jude B.A."/>
            <person name="Robinson R.T."/>
        </authorList>
    </citation>
    <scope>NUCLEOTIDE SEQUENCE</scope>
    <source>
        <strain evidence="13">ABSURDO Component B</strain>
    </source>
</reference>
<dbReference type="Pfam" id="PF11897">
    <property type="entry name" value="DUF3417"/>
    <property type="match status" value="1"/>
</dbReference>
<evidence type="ECO:0000256" key="10">
    <source>
        <dbReference type="ARBA" id="ARBA00025174"/>
    </source>
</evidence>
<keyword evidence="8 11" id="KW-0663">Pyridoxal phosphate</keyword>